<protein>
    <submittedName>
        <fullName evidence="2">Uncharacterized protein</fullName>
    </submittedName>
</protein>
<gene>
    <name evidence="2" type="ORF">HNQ38_002024</name>
</gene>
<evidence type="ECO:0000256" key="1">
    <source>
        <dbReference type="SAM" id="MobiDB-lite"/>
    </source>
</evidence>
<feature type="region of interest" description="Disordered" evidence="1">
    <location>
        <begin position="39"/>
        <end position="81"/>
    </location>
</feature>
<feature type="compositionally biased region" description="Basic and acidic residues" evidence="1">
    <location>
        <begin position="58"/>
        <end position="71"/>
    </location>
</feature>
<organism evidence="2 3">
    <name type="scientific">Desulfovibrio intestinalis</name>
    <dbReference type="NCBI Taxonomy" id="58621"/>
    <lineage>
        <taxon>Bacteria</taxon>
        <taxon>Pseudomonadati</taxon>
        <taxon>Thermodesulfobacteriota</taxon>
        <taxon>Desulfovibrionia</taxon>
        <taxon>Desulfovibrionales</taxon>
        <taxon>Desulfovibrionaceae</taxon>
        <taxon>Desulfovibrio</taxon>
    </lineage>
</organism>
<dbReference type="AlphaFoldDB" id="A0A7W8C435"/>
<accession>A0A7W8C435</accession>
<name>A0A7W8C435_9BACT</name>
<sequence>MPADLRDSLIWKNFYHFSFCIATNALTYRLCFETLALRDGNGGENARHSRASSNNAETGERGLSRIPEARTTHGPCGTVDQ</sequence>
<reference evidence="2 3" key="1">
    <citation type="submission" date="2020-08" db="EMBL/GenBank/DDBJ databases">
        <title>Genomic Encyclopedia of Type Strains, Phase IV (KMG-IV): sequencing the most valuable type-strain genomes for metagenomic binning, comparative biology and taxonomic classification.</title>
        <authorList>
            <person name="Goeker M."/>
        </authorList>
    </citation>
    <scope>NUCLEOTIDE SEQUENCE [LARGE SCALE GENOMIC DNA]</scope>
    <source>
        <strain evidence="2 3">DSM 11275</strain>
    </source>
</reference>
<dbReference type="EMBL" id="JACHGO010000005">
    <property type="protein sequence ID" value="MBB5143924.1"/>
    <property type="molecule type" value="Genomic_DNA"/>
</dbReference>
<comment type="caution">
    <text evidence="2">The sequence shown here is derived from an EMBL/GenBank/DDBJ whole genome shotgun (WGS) entry which is preliminary data.</text>
</comment>
<evidence type="ECO:0000313" key="2">
    <source>
        <dbReference type="EMBL" id="MBB5143924.1"/>
    </source>
</evidence>
<evidence type="ECO:0000313" key="3">
    <source>
        <dbReference type="Proteomes" id="UP000539075"/>
    </source>
</evidence>
<dbReference type="Proteomes" id="UP000539075">
    <property type="component" value="Unassembled WGS sequence"/>
</dbReference>
<proteinExistence type="predicted"/>
<keyword evidence="3" id="KW-1185">Reference proteome</keyword>